<dbReference type="GO" id="GO:0000155">
    <property type="term" value="F:phosphorelay sensor kinase activity"/>
    <property type="evidence" value="ECO:0007669"/>
    <property type="project" value="InterPro"/>
</dbReference>
<protein>
    <recommendedName>
        <fullName evidence="2">histidine kinase</fullName>
        <ecNumber evidence="2">2.7.13.3</ecNumber>
    </recommendedName>
</protein>
<name>A0A5K7Z0T4_9BACT</name>
<dbReference type="InterPro" id="IPR003661">
    <property type="entry name" value="HisK_dim/P_dom"/>
</dbReference>
<dbReference type="PROSITE" id="PS50109">
    <property type="entry name" value="HIS_KIN"/>
    <property type="match status" value="1"/>
</dbReference>
<evidence type="ECO:0000256" key="1">
    <source>
        <dbReference type="ARBA" id="ARBA00000085"/>
    </source>
</evidence>
<dbReference type="InterPro" id="IPR003594">
    <property type="entry name" value="HATPase_dom"/>
</dbReference>
<dbReference type="AlphaFoldDB" id="A0A5K7Z0T4"/>
<keyword evidence="5" id="KW-0547">Nucleotide-binding</keyword>
<dbReference type="SMART" id="SM00387">
    <property type="entry name" value="HATPase_c"/>
    <property type="match status" value="1"/>
</dbReference>
<evidence type="ECO:0000313" key="11">
    <source>
        <dbReference type="EMBL" id="BBO74270.1"/>
    </source>
</evidence>
<feature type="transmembrane region" description="Helical" evidence="9">
    <location>
        <begin position="271"/>
        <end position="291"/>
    </location>
</feature>
<dbReference type="InterPro" id="IPR004358">
    <property type="entry name" value="Sig_transdc_His_kin-like_C"/>
</dbReference>
<dbReference type="InterPro" id="IPR036097">
    <property type="entry name" value="HisK_dim/P_sf"/>
</dbReference>
<evidence type="ECO:0000313" key="12">
    <source>
        <dbReference type="Proteomes" id="UP000427769"/>
    </source>
</evidence>
<keyword evidence="8" id="KW-0902">Two-component regulatory system</keyword>
<keyword evidence="9" id="KW-0812">Transmembrane</keyword>
<keyword evidence="3" id="KW-0597">Phosphoprotein</keyword>
<dbReference type="PANTHER" id="PTHR43065">
    <property type="entry name" value="SENSOR HISTIDINE KINASE"/>
    <property type="match status" value="1"/>
</dbReference>
<feature type="domain" description="Histidine kinase" evidence="10">
    <location>
        <begin position="364"/>
        <end position="580"/>
    </location>
</feature>
<keyword evidence="12" id="KW-1185">Reference proteome</keyword>
<dbReference type="KEGG" id="dwd:DSCW_16870"/>
<dbReference type="Pfam" id="PF02518">
    <property type="entry name" value="HATPase_c"/>
    <property type="match status" value="1"/>
</dbReference>
<dbReference type="Gene3D" id="3.30.450.20">
    <property type="entry name" value="PAS domain"/>
    <property type="match status" value="1"/>
</dbReference>
<dbReference type="SUPFAM" id="SSF55874">
    <property type="entry name" value="ATPase domain of HSP90 chaperone/DNA topoisomerase II/histidine kinase"/>
    <property type="match status" value="1"/>
</dbReference>
<evidence type="ECO:0000256" key="6">
    <source>
        <dbReference type="ARBA" id="ARBA00022777"/>
    </source>
</evidence>
<dbReference type="InterPro" id="IPR005467">
    <property type="entry name" value="His_kinase_dom"/>
</dbReference>
<keyword evidence="9" id="KW-0472">Membrane</keyword>
<dbReference type="CDD" id="cd00082">
    <property type="entry name" value="HisKA"/>
    <property type="match status" value="1"/>
</dbReference>
<keyword evidence="7" id="KW-0067">ATP-binding</keyword>
<dbReference type="Gene3D" id="1.10.287.130">
    <property type="match status" value="1"/>
</dbReference>
<dbReference type="EC" id="2.7.13.3" evidence="2"/>
<dbReference type="OrthoDB" id="9777714at2"/>
<evidence type="ECO:0000256" key="7">
    <source>
        <dbReference type="ARBA" id="ARBA00022840"/>
    </source>
</evidence>
<proteinExistence type="predicted"/>
<evidence type="ECO:0000256" key="8">
    <source>
        <dbReference type="ARBA" id="ARBA00023012"/>
    </source>
</evidence>
<evidence type="ECO:0000256" key="3">
    <source>
        <dbReference type="ARBA" id="ARBA00022553"/>
    </source>
</evidence>
<gene>
    <name evidence="11" type="ORF">DSCW_16870</name>
</gene>
<evidence type="ECO:0000256" key="9">
    <source>
        <dbReference type="SAM" id="Phobius"/>
    </source>
</evidence>
<dbReference type="Gene3D" id="3.30.565.10">
    <property type="entry name" value="Histidine kinase-like ATPase, C-terminal domain"/>
    <property type="match status" value="1"/>
</dbReference>
<sequence>MTGGESSFLNAVWPRFQQNGEDHLSLYRTFQDYRQIWGMGIFILISTALVPLVVITLIYYQLIQRSIDTESLLRTERVASNARRAVTFFLEERLAALTFTVNEMGYDRLTDPGRLREVLQNLKLGFGGLTDMSVIADSGTQVAYAGPFNLEGKDYSDQPWFKDCLKNDACVSEIFSGYRDVPHIVVAVKSTRPDGHVFVVRATLETERLIQTLSSYKTGEHADIFLVNHQGVLQTPSTFYKSDSNRMTIAVPPFAERTRSMMKTDSSGQQIVVGYAYIATKIVPTSFILMVVKKKAGMMKVWLDLRRQINWFLFLSALVLVVVITLTSSFMVNKIFQADSEKAKTMAMAEQNCQLASIGQLAAGVAHEINNPLALINETAGYVKDLFTLKKDYKDDPELLENIDSIIEAVERCGTITRQLLGFARRFDVQNQTIKLKDMVTDVINFHKKEAEYRDIAIHVDIPDTLPLIETDRGKLQQIILNLVNNAFQAIDNGCFLDIQARADGAEHVRLSIRDNGCGISETNLKKIFEPFFTTKKEGQGTGLGLSITYGLVQKLHGNITVDSQIGQGTTFVVTLPINAEKETLA</sequence>
<dbReference type="PANTHER" id="PTHR43065:SF46">
    <property type="entry name" value="C4-DICARBOXYLATE TRANSPORT SENSOR PROTEIN DCTB"/>
    <property type="match status" value="1"/>
</dbReference>
<dbReference type="SUPFAM" id="SSF47384">
    <property type="entry name" value="Homodimeric domain of signal transducing histidine kinase"/>
    <property type="match status" value="1"/>
</dbReference>
<comment type="catalytic activity">
    <reaction evidence="1">
        <text>ATP + protein L-histidine = ADP + protein N-phospho-L-histidine.</text>
        <dbReference type="EC" id="2.7.13.3"/>
    </reaction>
</comment>
<evidence type="ECO:0000256" key="5">
    <source>
        <dbReference type="ARBA" id="ARBA00022741"/>
    </source>
</evidence>
<dbReference type="InterPro" id="IPR036890">
    <property type="entry name" value="HATPase_C_sf"/>
</dbReference>
<evidence type="ECO:0000259" key="10">
    <source>
        <dbReference type="PROSITE" id="PS50109"/>
    </source>
</evidence>
<dbReference type="Pfam" id="PF00512">
    <property type="entry name" value="HisKA"/>
    <property type="match status" value="1"/>
</dbReference>
<organism evidence="11 12">
    <name type="scientific">Desulfosarcina widdelii</name>
    <dbReference type="NCBI Taxonomy" id="947919"/>
    <lineage>
        <taxon>Bacteria</taxon>
        <taxon>Pseudomonadati</taxon>
        <taxon>Thermodesulfobacteriota</taxon>
        <taxon>Desulfobacteria</taxon>
        <taxon>Desulfobacterales</taxon>
        <taxon>Desulfosarcinaceae</taxon>
        <taxon>Desulfosarcina</taxon>
    </lineage>
</organism>
<dbReference type="EMBL" id="AP021875">
    <property type="protein sequence ID" value="BBO74270.1"/>
    <property type="molecule type" value="Genomic_DNA"/>
</dbReference>
<evidence type="ECO:0000256" key="2">
    <source>
        <dbReference type="ARBA" id="ARBA00012438"/>
    </source>
</evidence>
<keyword evidence="9" id="KW-1133">Transmembrane helix</keyword>
<feature type="transmembrane region" description="Helical" evidence="9">
    <location>
        <begin position="36"/>
        <end position="60"/>
    </location>
</feature>
<dbReference type="GO" id="GO:0005524">
    <property type="term" value="F:ATP binding"/>
    <property type="evidence" value="ECO:0007669"/>
    <property type="project" value="UniProtKB-KW"/>
</dbReference>
<reference evidence="11 12" key="1">
    <citation type="submission" date="2019-11" db="EMBL/GenBank/DDBJ databases">
        <title>Comparative genomics of hydrocarbon-degrading Desulfosarcina strains.</title>
        <authorList>
            <person name="Watanabe M."/>
            <person name="Kojima H."/>
            <person name="Fukui M."/>
        </authorList>
    </citation>
    <scope>NUCLEOTIDE SEQUENCE [LARGE SCALE GENOMIC DNA]</scope>
    <source>
        <strain evidence="11 12">PP31</strain>
    </source>
</reference>
<keyword evidence="4" id="KW-0808">Transferase</keyword>
<accession>A0A5K7Z0T4</accession>
<feature type="transmembrane region" description="Helical" evidence="9">
    <location>
        <begin position="311"/>
        <end position="332"/>
    </location>
</feature>
<evidence type="ECO:0000256" key="4">
    <source>
        <dbReference type="ARBA" id="ARBA00022679"/>
    </source>
</evidence>
<dbReference type="SMART" id="SM00388">
    <property type="entry name" value="HisKA"/>
    <property type="match status" value="1"/>
</dbReference>
<dbReference type="PRINTS" id="PR00344">
    <property type="entry name" value="BCTRLSENSOR"/>
</dbReference>
<keyword evidence="6 11" id="KW-0418">Kinase</keyword>
<dbReference type="Proteomes" id="UP000427769">
    <property type="component" value="Chromosome"/>
</dbReference>
<dbReference type="RefSeq" id="WP_155303312.1">
    <property type="nucleotide sequence ID" value="NZ_AP021875.1"/>
</dbReference>